<reference evidence="1" key="1">
    <citation type="submission" date="2022-10" db="EMBL/GenBank/DDBJ databases">
        <title>Culturing micro-colonial fungi from biological soil crusts in the Mojave desert and describing Neophaeococcomyces mojavensis, and introducing the new genera and species Taxawa tesnikishii.</title>
        <authorList>
            <person name="Kurbessoian T."/>
            <person name="Stajich J.E."/>
        </authorList>
    </citation>
    <scope>NUCLEOTIDE SEQUENCE</scope>
    <source>
        <strain evidence="1">JES_112</strain>
    </source>
</reference>
<comment type="caution">
    <text evidence="1">The sequence shown here is derived from an EMBL/GenBank/DDBJ whole genome shotgun (WGS) entry which is preliminary data.</text>
</comment>
<protein>
    <submittedName>
        <fullName evidence="1">Uncharacterized protein</fullName>
    </submittedName>
</protein>
<dbReference type="Proteomes" id="UP001172386">
    <property type="component" value="Unassembled WGS sequence"/>
</dbReference>
<gene>
    <name evidence="1" type="ORF">H2198_001135</name>
</gene>
<dbReference type="EMBL" id="JAPDRQ010000012">
    <property type="protein sequence ID" value="KAJ9662907.1"/>
    <property type="molecule type" value="Genomic_DNA"/>
</dbReference>
<name>A0ACC3AHV6_9EURO</name>
<evidence type="ECO:0000313" key="2">
    <source>
        <dbReference type="Proteomes" id="UP001172386"/>
    </source>
</evidence>
<sequence length="698" mass="77962">MDEKSSYYDSALLSHAPEQDAVGSQSESDGSENGSGSKKRKRPTGVACESCKQRKVKCDKAQPACGWCARNHHVCEYKERKKPGLRAGYGRELEGRLDRLEAQLQEQGRQLAAHLQQSCNLGDPSSLSQSAPPIPQPQNVQFERTVLPYDGEAANALNMKQQMIDPQLRPTGSRQHSLQYSSGQTNPLDQMSVHHYDQSPSQAHSLTSPHSTVTIPPAQQHHFSEAAPLPPYDLLYTLVDLYFKHVNVWLPLLDKKSTLDTLFGPSPLAEADKIVLHSIVTVALRFSQDARLTPESRQHYHDTSKQKVQLFGLENSSVRALQALVILALDVTGNTNGPPGWNLLALISRSVIQLGLSVETTSSLAAPLYPSIATLRASVLPDSRSPIEDEERRRLFWTVYLLDRYATVATAFDFALDDKEVDRRLPCRDDLFSANKSADTKWFRNSQPRGYSGAIMDVHGHFAYHCELLGILGRIHLFLKRPIDIGSLADVEQWQGSYRALDSELNAWHFSLPDEFAHITRLLKTNTPAKPINCGWIMLHAAYALTVIRLNSSAAYPAQSSPIFSSSYSAMQRCLSAVENMRQLGQLVKMSGLLDKVGPPFAFSAWVCARVCLVHCSTMDHEVDPEIGFLVTLLAEMGQYWDVARRYSEILGRVSEEYRMSQQASAVGERVTASTVRILADMRRYVSTIRLKIVMIRY</sequence>
<organism evidence="1 2">
    <name type="scientific">Neophaeococcomyces mojaviensis</name>
    <dbReference type="NCBI Taxonomy" id="3383035"/>
    <lineage>
        <taxon>Eukaryota</taxon>
        <taxon>Fungi</taxon>
        <taxon>Dikarya</taxon>
        <taxon>Ascomycota</taxon>
        <taxon>Pezizomycotina</taxon>
        <taxon>Eurotiomycetes</taxon>
        <taxon>Chaetothyriomycetidae</taxon>
        <taxon>Chaetothyriales</taxon>
        <taxon>Chaetothyriales incertae sedis</taxon>
        <taxon>Neophaeococcomyces</taxon>
    </lineage>
</organism>
<keyword evidence="2" id="KW-1185">Reference proteome</keyword>
<evidence type="ECO:0000313" key="1">
    <source>
        <dbReference type="EMBL" id="KAJ9662907.1"/>
    </source>
</evidence>
<proteinExistence type="predicted"/>
<accession>A0ACC3AHV6</accession>